<evidence type="ECO:0000313" key="2">
    <source>
        <dbReference type="EMBL" id="MBS9536223.1"/>
    </source>
</evidence>
<organism evidence="2 3">
    <name type="scientific">Mycolicibacter acidiphilus</name>
    <dbReference type="NCBI Taxonomy" id="2835306"/>
    <lineage>
        <taxon>Bacteria</taxon>
        <taxon>Bacillati</taxon>
        <taxon>Actinomycetota</taxon>
        <taxon>Actinomycetes</taxon>
        <taxon>Mycobacteriales</taxon>
        <taxon>Mycobacteriaceae</taxon>
        <taxon>Mycolicibacter</taxon>
    </lineage>
</organism>
<sequence length="142" mass="16015">MTAPRTPAQRQAIETLQGIAARNRVLHQELRSAISRFDRNRLGKRLQARPSGEQDTQLSPQLREQFPEFAKNIDNLRAAYQKFEQRLAEARSKPIPPPKKIAKIGVVDPARLQTFANNAAQRNEVLASKVQAVIRSLQNIQG</sequence>
<dbReference type="RefSeq" id="WP_214095050.1">
    <property type="nucleotide sequence ID" value="NZ_JAHCLR010000094.1"/>
</dbReference>
<comment type="caution">
    <text evidence="2">The sequence shown here is derived from an EMBL/GenBank/DDBJ whole genome shotgun (WGS) entry which is preliminary data.</text>
</comment>
<evidence type="ECO:0000313" key="3">
    <source>
        <dbReference type="Proteomes" id="UP001519535"/>
    </source>
</evidence>
<feature type="region of interest" description="Disordered" evidence="1">
    <location>
        <begin position="37"/>
        <end position="59"/>
    </location>
</feature>
<reference evidence="2 3" key="1">
    <citation type="submission" date="2021-05" db="EMBL/GenBank/DDBJ databases">
        <title>Mycobacterium acidophilum sp. nov., an extremely acid-tolerant member of the genus Mycobacterium.</title>
        <authorList>
            <person name="Xia J."/>
        </authorList>
    </citation>
    <scope>NUCLEOTIDE SEQUENCE [LARGE SCALE GENOMIC DNA]</scope>
    <source>
        <strain evidence="2 3">M1</strain>
    </source>
</reference>
<evidence type="ECO:0000256" key="1">
    <source>
        <dbReference type="SAM" id="MobiDB-lite"/>
    </source>
</evidence>
<protein>
    <submittedName>
        <fullName evidence="2">Uncharacterized protein</fullName>
    </submittedName>
</protein>
<gene>
    <name evidence="2" type="ORF">KIH27_21810</name>
</gene>
<dbReference type="Proteomes" id="UP001519535">
    <property type="component" value="Unassembled WGS sequence"/>
</dbReference>
<dbReference type="EMBL" id="JAHCLR010000094">
    <property type="protein sequence ID" value="MBS9536223.1"/>
    <property type="molecule type" value="Genomic_DNA"/>
</dbReference>
<keyword evidence="3" id="KW-1185">Reference proteome</keyword>
<name>A0ABS5RPJ3_9MYCO</name>
<proteinExistence type="predicted"/>
<accession>A0ABS5RPJ3</accession>